<dbReference type="FunFam" id="3.20.20.140:FF:000017">
    <property type="entry name" value="Adenosine deaminase 2"/>
    <property type="match status" value="1"/>
</dbReference>
<dbReference type="Proteomes" id="UP000799772">
    <property type="component" value="Unassembled WGS sequence"/>
</dbReference>
<reference evidence="11" key="1">
    <citation type="journal article" date="2020" name="Stud. Mycol.">
        <title>101 Dothideomycetes genomes: a test case for predicting lifestyles and emergence of pathogens.</title>
        <authorList>
            <person name="Haridas S."/>
            <person name="Albert R."/>
            <person name="Binder M."/>
            <person name="Bloem J."/>
            <person name="Labutti K."/>
            <person name="Salamov A."/>
            <person name="Andreopoulos B."/>
            <person name="Baker S."/>
            <person name="Barry K."/>
            <person name="Bills G."/>
            <person name="Bluhm B."/>
            <person name="Cannon C."/>
            <person name="Castanera R."/>
            <person name="Culley D."/>
            <person name="Daum C."/>
            <person name="Ezra D."/>
            <person name="Gonzalez J."/>
            <person name="Henrissat B."/>
            <person name="Kuo A."/>
            <person name="Liang C."/>
            <person name="Lipzen A."/>
            <person name="Lutzoni F."/>
            <person name="Magnuson J."/>
            <person name="Mondo S."/>
            <person name="Nolan M."/>
            <person name="Ohm R."/>
            <person name="Pangilinan J."/>
            <person name="Park H.-J."/>
            <person name="Ramirez L."/>
            <person name="Alfaro M."/>
            <person name="Sun H."/>
            <person name="Tritt A."/>
            <person name="Yoshinaga Y."/>
            <person name="Zwiers L.-H."/>
            <person name="Turgeon B."/>
            <person name="Goodwin S."/>
            <person name="Spatafora J."/>
            <person name="Crous P."/>
            <person name="Grigoriev I."/>
        </authorList>
    </citation>
    <scope>NUCLEOTIDE SEQUENCE</scope>
    <source>
        <strain evidence="11">CBS 133067</strain>
    </source>
</reference>
<evidence type="ECO:0000256" key="6">
    <source>
        <dbReference type="ARBA" id="ARBA00022723"/>
    </source>
</evidence>
<gene>
    <name evidence="11" type="ORF">NA57DRAFT_37103</name>
</gene>
<dbReference type="InterPro" id="IPR032466">
    <property type="entry name" value="Metal_Hydrolase"/>
</dbReference>
<dbReference type="Gene3D" id="3.20.20.140">
    <property type="entry name" value="Metal-dependent hydrolases"/>
    <property type="match status" value="1"/>
</dbReference>
<dbReference type="GO" id="GO:0046872">
    <property type="term" value="F:metal ion binding"/>
    <property type="evidence" value="ECO:0007669"/>
    <property type="project" value="UniProtKB-KW"/>
</dbReference>
<sequence length="570" mass="65632">MDPDEEWEATEGVPRMEDKFIQQYLNGRDALVAQEKQKRSDRLFREALSPTAFEACAIVDQIRFEEQQTLWTPEYEDSLSGERANAYPGMMFMLARDRMEKSKLWNIVRRMPKGALLHSHLEAMVDLDWLLKQLFETEGIYIKATAPLQTPNELLKAPFIFQYCKTVSSQNNSIWTESYPPNALISIKKAAESFSGGEEEFVNWLRSRLTITYEESLKHHEGVNEVWRKFTSIFPIIGSLLFYEPIFRKWIRRMFEQLRQDGVQYVELRHGFVAPFIREGADDPDEDYSQFFKAFGEELKAFQATEEGKNFWGARIIWSGIRRFDKKMIIGAMKECIEMKKLYPDLVAGFDFVGQEDLGRPLAELVPEIFWFKKRCVEEGVDIPFFFHAGECLGDGDSTDENLFDAILLGTRRIGHGFSLYKHPLLIDMVKDKKILIESCPISNEVLRLSASIMSHPLPSLLARGVPCSLSNDDPAFLGQGSNGMTHDFWQALQGWDNLGLAGLGSLAENSVRWAAFEDCSSKEWLHEIKMGAVGKSIRATRLQEWLASWEDFCRWVVSEYGADEDFERE</sequence>
<organism evidence="11 12">
    <name type="scientific">Rhizodiscina lignyota</name>
    <dbReference type="NCBI Taxonomy" id="1504668"/>
    <lineage>
        <taxon>Eukaryota</taxon>
        <taxon>Fungi</taxon>
        <taxon>Dikarya</taxon>
        <taxon>Ascomycota</taxon>
        <taxon>Pezizomycotina</taxon>
        <taxon>Dothideomycetes</taxon>
        <taxon>Pleosporomycetidae</taxon>
        <taxon>Aulographales</taxon>
        <taxon>Rhizodiscinaceae</taxon>
        <taxon>Rhizodiscina</taxon>
    </lineage>
</organism>
<dbReference type="GO" id="GO:0046103">
    <property type="term" value="P:inosine biosynthetic process"/>
    <property type="evidence" value="ECO:0007669"/>
    <property type="project" value="TreeGrafter"/>
</dbReference>
<evidence type="ECO:0000256" key="7">
    <source>
        <dbReference type="ARBA" id="ARBA00022729"/>
    </source>
</evidence>
<dbReference type="InterPro" id="IPR006330">
    <property type="entry name" value="Ado/ade_deaminase"/>
</dbReference>
<dbReference type="AlphaFoldDB" id="A0A9P4IHY5"/>
<evidence type="ECO:0000256" key="5">
    <source>
        <dbReference type="ARBA" id="ARBA00022525"/>
    </source>
</evidence>
<dbReference type="PANTHER" id="PTHR11409:SF39">
    <property type="entry name" value="ADENOSINE DEAMINASE 2"/>
    <property type="match status" value="1"/>
</dbReference>
<accession>A0A9P4IHY5</accession>
<comment type="cofactor">
    <cofactor evidence="1">
        <name>Zn(2+)</name>
        <dbReference type="ChEBI" id="CHEBI:29105"/>
    </cofactor>
</comment>
<dbReference type="OrthoDB" id="7202371at2759"/>
<feature type="domain" description="Adenosine deaminase" evidence="10">
    <location>
        <begin position="224"/>
        <end position="529"/>
    </location>
</feature>
<dbReference type="EMBL" id="ML978124">
    <property type="protein sequence ID" value="KAF2100323.1"/>
    <property type="molecule type" value="Genomic_DNA"/>
</dbReference>
<keyword evidence="12" id="KW-1185">Reference proteome</keyword>
<evidence type="ECO:0000256" key="9">
    <source>
        <dbReference type="ARBA" id="ARBA00047764"/>
    </source>
</evidence>
<evidence type="ECO:0000313" key="11">
    <source>
        <dbReference type="EMBL" id="KAF2100323.1"/>
    </source>
</evidence>
<comment type="similarity">
    <text evidence="3">Belongs to the metallo-dependent hydrolases superfamily. Adenosine and AMP deaminases family. ADGF subfamily.</text>
</comment>
<dbReference type="GO" id="GO:0004000">
    <property type="term" value="F:adenosine deaminase activity"/>
    <property type="evidence" value="ECO:0007669"/>
    <property type="project" value="TreeGrafter"/>
</dbReference>
<evidence type="ECO:0000256" key="3">
    <source>
        <dbReference type="ARBA" id="ARBA00006083"/>
    </source>
</evidence>
<evidence type="ECO:0000313" key="12">
    <source>
        <dbReference type="Proteomes" id="UP000799772"/>
    </source>
</evidence>
<dbReference type="PANTHER" id="PTHR11409">
    <property type="entry name" value="ADENOSINE DEAMINASE"/>
    <property type="match status" value="1"/>
</dbReference>
<keyword evidence="6" id="KW-0479">Metal-binding</keyword>
<dbReference type="GO" id="GO:0005576">
    <property type="term" value="C:extracellular region"/>
    <property type="evidence" value="ECO:0007669"/>
    <property type="project" value="UniProtKB-SubCell"/>
</dbReference>
<keyword evidence="7" id="KW-0732">Signal</keyword>
<dbReference type="CDD" id="cd01321">
    <property type="entry name" value="ADGF"/>
    <property type="match status" value="1"/>
</dbReference>
<keyword evidence="5" id="KW-0964">Secreted</keyword>
<dbReference type="Pfam" id="PF00962">
    <property type="entry name" value="A_deaminase"/>
    <property type="match status" value="1"/>
</dbReference>
<evidence type="ECO:0000256" key="4">
    <source>
        <dbReference type="ARBA" id="ARBA00012784"/>
    </source>
</evidence>
<evidence type="ECO:0000256" key="2">
    <source>
        <dbReference type="ARBA" id="ARBA00004613"/>
    </source>
</evidence>
<comment type="subcellular location">
    <subcellularLocation>
        <location evidence="2">Secreted</location>
    </subcellularLocation>
</comment>
<keyword evidence="8 11" id="KW-0378">Hydrolase</keyword>
<dbReference type="SUPFAM" id="SSF51556">
    <property type="entry name" value="Metallo-dependent hydrolases"/>
    <property type="match status" value="1"/>
</dbReference>
<evidence type="ECO:0000256" key="8">
    <source>
        <dbReference type="ARBA" id="ARBA00022801"/>
    </source>
</evidence>
<evidence type="ECO:0000259" key="10">
    <source>
        <dbReference type="Pfam" id="PF00962"/>
    </source>
</evidence>
<dbReference type="InterPro" id="IPR001365">
    <property type="entry name" value="A_deaminase_dom"/>
</dbReference>
<protein>
    <recommendedName>
        <fullName evidence="4">adenosine deaminase</fullName>
        <ecNumber evidence="4">3.5.4.4</ecNumber>
    </recommendedName>
</protein>
<dbReference type="GO" id="GO:0006154">
    <property type="term" value="P:adenosine catabolic process"/>
    <property type="evidence" value="ECO:0007669"/>
    <property type="project" value="TreeGrafter"/>
</dbReference>
<name>A0A9P4IHY5_9PEZI</name>
<comment type="catalytic activity">
    <reaction evidence="9">
        <text>adenosine + H2O + H(+) = inosine + NH4(+)</text>
        <dbReference type="Rhea" id="RHEA:24408"/>
        <dbReference type="ChEBI" id="CHEBI:15377"/>
        <dbReference type="ChEBI" id="CHEBI:15378"/>
        <dbReference type="ChEBI" id="CHEBI:16335"/>
        <dbReference type="ChEBI" id="CHEBI:17596"/>
        <dbReference type="ChEBI" id="CHEBI:28938"/>
        <dbReference type="EC" id="3.5.4.4"/>
    </reaction>
</comment>
<dbReference type="EC" id="3.5.4.4" evidence="4"/>
<proteinExistence type="inferred from homology"/>
<evidence type="ECO:0000256" key="1">
    <source>
        <dbReference type="ARBA" id="ARBA00001947"/>
    </source>
</evidence>
<comment type="caution">
    <text evidence="11">The sequence shown here is derived from an EMBL/GenBank/DDBJ whole genome shotgun (WGS) entry which is preliminary data.</text>
</comment>